<dbReference type="GO" id="GO:0005524">
    <property type="term" value="F:ATP binding"/>
    <property type="evidence" value="ECO:0007669"/>
    <property type="project" value="UniProtKB-UniRule"/>
</dbReference>
<dbReference type="SMR" id="A2FG52"/>
<comment type="similarity">
    <text evidence="1">Belongs to the protein kinase superfamily. CMGC Ser/Thr protein kinase family. GSK-3 subfamily.</text>
</comment>
<protein>
    <submittedName>
        <fullName evidence="10">CMGC family protein kinase</fullName>
    </submittedName>
</protein>
<dbReference type="GO" id="GO:0005634">
    <property type="term" value="C:nucleus"/>
    <property type="evidence" value="ECO:0000318"/>
    <property type="project" value="GO_Central"/>
</dbReference>
<evidence type="ECO:0000256" key="3">
    <source>
        <dbReference type="ARBA" id="ARBA00022679"/>
    </source>
</evidence>
<dbReference type="PROSITE" id="PS50011">
    <property type="entry name" value="PROTEIN_KINASE_DOM"/>
    <property type="match status" value="1"/>
</dbReference>
<dbReference type="InterPro" id="IPR050591">
    <property type="entry name" value="GSK-3"/>
</dbReference>
<dbReference type="PANTHER" id="PTHR24057:SF0">
    <property type="entry name" value="PROTEIN KINASE SHAGGY-RELATED"/>
    <property type="match status" value="1"/>
</dbReference>
<evidence type="ECO:0000313" key="10">
    <source>
        <dbReference type="EMBL" id="EAX96129.1"/>
    </source>
</evidence>
<dbReference type="PROSITE" id="PS00107">
    <property type="entry name" value="PROTEIN_KINASE_ATP"/>
    <property type="match status" value="1"/>
</dbReference>
<evidence type="ECO:0000256" key="6">
    <source>
        <dbReference type="ARBA" id="ARBA00022840"/>
    </source>
</evidence>
<dbReference type="VEuPathDB" id="TrichDB:TVAGG3_0518610"/>
<dbReference type="EMBL" id="DS113773">
    <property type="protein sequence ID" value="EAX96129.1"/>
    <property type="molecule type" value="Genomic_DNA"/>
</dbReference>
<dbReference type="PROSITE" id="PS00108">
    <property type="entry name" value="PROTEIN_KINASE_ST"/>
    <property type="match status" value="1"/>
</dbReference>
<keyword evidence="2 8" id="KW-0723">Serine/threonine-protein kinase</keyword>
<keyword evidence="4 7" id="KW-0547">Nucleotide-binding</keyword>
<evidence type="ECO:0000256" key="8">
    <source>
        <dbReference type="RuleBase" id="RU000304"/>
    </source>
</evidence>
<dbReference type="RefSeq" id="XP_001309059.1">
    <property type="nucleotide sequence ID" value="XM_001309058.1"/>
</dbReference>
<dbReference type="STRING" id="5722.A2FG52"/>
<evidence type="ECO:0000259" key="9">
    <source>
        <dbReference type="PROSITE" id="PS50011"/>
    </source>
</evidence>
<evidence type="ECO:0000256" key="4">
    <source>
        <dbReference type="ARBA" id="ARBA00022741"/>
    </source>
</evidence>
<evidence type="ECO:0000313" key="11">
    <source>
        <dbReference type="Proteomes" id="UP000001542"/>
    </source>
</evidence>
<dbReference type="Proteomes" id="UP000001542">
    <property type="component" value="Unassembled WGS sequence"/>
</dbReference>
<name>A2FG52_TRIV3</name>
<dbReference type="InParanoid" id="A2FG52"/>
<dbReference type="CDD" id="cd14137">
    <property type="entry name" value="STKc_GSK3"/>
    <property type="match status" value="1"/>
</dbReference>
<reference evidence="10" key="2">
    <citation type="journal article" date="2007" name="Science">
        <title>Draft genome sequence of the sexually transmitted pathogen Trichomonas vaginalis.</title>
        <authorList>
            <person name="Carlton J.M."/>
            <person name="Hirt R.P."/>
            <person name="Silva J.C."/>
            <person name="Delcher A.L."/>
            <person name="Schatz M."/>
            <person name="Zhao Q."/>
            <person name="Wortman J.R."/>
            <person name="Bidwell S.L."/>
            <person name="Alsmark U.C.M."/>
            <person name="Besteiro S."/>
            <person name="Sicheritz-Ponten T."/>
            <person name="Noel C.J."/>
            <person name="Dacks J.B."/>
            <person name="Foster P.G."/>
            <person name="Simillion C."/>
            <person name="Van de Peer Y."/>
            <person name="Miranda-Saavedra D."/>
            <person name="Barton G.J."/>
            <person name="Westrop G.D."/>
            <person name="Mueller S."/>
            <person name="Dessi D."/>
            <person name="Fiori P.L."/>
            <person name="Ren Q."/>
            <person name="Paulsen I."/>
            <person name="Zhang H."/>
            <person name="Bastida-Corcuera F.D."/>
            <person name="Simoes-Barbosa A."/>
            <person name="Brown M.T."/>
            <person name="Hayes R.D."/>
            <person name="Mukherjee M."/>
            <person name="Okumura C.Y."/>
            <person name="Schneider R."/>
            <person name="Smith A.J."/>
            <person name="Vanacova S."/>
            <person name="Villalvazo M."/>
            <person name="Haas B.J."/>
            <person name="Pertea M."/>
            <person name="Feldblyum T.V."/>
            <person name="Utterback T.R."/>
            <person name="Shu C.L."/>
            <person name="Osoegawa K."/>
            <person name="de Jong P.J."/>
            <person name="Hrdy I."/>
            <person name="Horvathova L."/>
            <person name="Zubacova Z."/>
            <person name="Dolezal P."/>
            <person name="Malik S.B."/>
            <person name="Logsdon J.M. Jr."/>
            <person name="Henze K."/>
            <person name="Gupta A."/>
            <person name="Wang C.C."/>
            <person name="Dunne R.L."/>
            <person name="Upcroft J.A."/>
            <person name="Upcroft P."/>
            <person name="White O."/>
            <person name="Salzberg S.L."/>
            <person name="Tang P."/>
            <person name="Chiu C.-H."/>
            <person name="Lee Y.-S."/>
            <person name="Embley T.M."/>
            <person name="Coombs G.H."/>
            <person name="Mottram J.C."/>
            <person name="Tachezy J."/>
            <person name="Fraser-Liggett C.M."/>
            <person name="Johnson P.J."/>
        </authorList>
    </citation>
    <scope>NUCLEOTIDE SEQUENCE [LARGE SCALE GENOMIC DNA]</scope>
    <source>
        <strain evidence="10">G3</strain>
    </source>
</reference>
<feature type="binding site" evidence="7">
    <location>
        <position position="65"/>
    </location>
    <ligand>
        <name>ATP</name>
        <dbReference type="ChEBI" id="CHEBI:30616"/>
    </ligand>
</feature>
<evidence type="ECO:0000256" key="1">
    <source>
        <dbReference type="ARBA" id="ARBA00005527"/>
    </source>
</evidence>
<dbReference type="Gene3D" id="3.30.200.20">
    <property type="entry name" value="Phosphorylase Kinase, domain 1"/>
    <property type="match status" value="1"/>
</dbReference>
<dbReference type="OrthoDB" id="272141at2759"/>
<evidence type="ECO:0000256" key="2">
    <source>
        <dbReference type="ARBA" id="ARBA00022527"/>
    </source>
</evidence>
<feature type="domain" description="Protein kinase" evidence="9">
    <location>
        <begin position="37"/>
        <end position="321"/>
    </location>
</feature>
<reference evidence="10" key="1">
    <citation type="submission" date="2006-10" db="EMBL/GenBank/DDBJ databases">
        <authorList>
            <person name="Amadeo P."/>
            <person name="Zhao Q."/>
            <person name="Wortman J."/>
            <person name="Fraser-Liggett C."/>
            <person name="Carlton J."/>
        </authorList>
    </citation>
    <scope>NUCLEOTIDE SEQUENCE</scope>
    <source>
        <strain evidence="10">G3</strain>
    </source>
</reference>
<dbReference type="SMART" id="SM00220">
    <property type="entry name" value="S_TKc"/>
    <property type="match status" value="1"/>
</dbReference>
<dbReference type="InterPro" id="IPR008271">
    <property type="entry name" value="Ser/Thr_kinase_AS"/>
</dbReference>
<dbReference type="GO" id="GO:0004674">
    <property type="term" value="F:protein serine/threonine kinase activity"/>
    <property type="evidence" value="ECO:0000318"/>
    <property type="project" value="GO_Central"/>
</dbReference>
<dbReference type="GO" id="GO:0007165">
    <property type="term" value="P:signal transduction"/>
    <property type="evidence" value="ECO:0000318"/>
    <property type="project" value="GO_Central"/>
</dbReference>
<dbReference type="Gene3D" id="1.10.510.10">
    <property type="entry name" value="Transferase(Phosphotransferase) domain 1"/>
    <property type="match status" value="1"/>
</dbReference>
<dbReference type="GO" id="GO:0005737">
    <property type="term" value="C:cytoplasm"/>
    <property type="evidence" value="ECO:0000318"/>
    <property type="project" value="GO_Central"/>
</dbReference>
<keyword evidence="3" id="KW-0808">Transferase</keyword>
<organism evidence="10 11">
    <name type="scientific">Trichomonas vaginalis (strain ATCC PRA-98 / G3)</name>
    <dbReference type="NCBI Taxonomy" id="412133"/>
    <lineage>
        <taxon>Eukaryota</taxon>
        <taxon>Metamonada</taxon>
        <taxon>Parabasalia</taxon>
        <taxon>Trichomonadida</taxon>
        <taxon>Trichomonadidae</taxon>
        <taxon>Trichomonas</taxon>
    </lineage>
</organism>
<evidence type="ECO:0000256" key="5">
    <source>
        <dbReference type="ARBA" id="ARBA00022777"/>
    </source>
</evidence>
<dbReference type="InterPro" id="IPR011009">
    <property type="entry name" value="Kinase-like_dom_sf"/>
</dbReference>
<dbReference type="KEGG" id="tva:4753896"/>
<dbReference type="InterPro" id="IPR039192">
    <property type="entry name" value="STKc_GSK3"/>
</dbReference>
<dbReference type="SUPFAM" id="SSF56112">
    <property type="entry name" value="Protein kinase-like (PK-like)"/>
    <property type="match status" value="1"/>
</dbReference>
<dbReference type="eggNOG" id="KOG0658">
    <property type="taxonomic scope" value="Eukaryota"/>
</dbReference>
<dbReference type="VEuPathDB" id="TrichDB:TVAG_446290"/>
<dbReference type="InterPro" id="IPR017441">
    <property type="entry name" value="Protein_kinase_ATP_BS"/>
</dbReference>
<accession>A2FG52</accession>
<gene>
    <name evidence="10" type="ORF">TVAG_446290</name>
</gene>
<dbReference type="Pfam" id="PF00069">
    <property type="entry name" value="Pkinase"/>
    <property type="match status" value="1"/>
</dbReference>
<keyword evidence="6 7" id="KW-0067">ATP-binding</keyword>
<dbReference type="PANTHER" id="PTHR24057">
    <property type="entry name" value="GLYCOGEN SYNTHASE KINASE-3 ALPHA"/>
    <property type="match status" value="1"/>
</dbReference>
<proteinExistence type="inferred from homology"/>
<dbReference type="FunFam" id="1.10.510.10:FF:000624">
    <property type="entry name" value="Mitogen-activated protein kinase"/>
    <property type="match status" value="1"/>
</dbReference>
<dbReference type="AlphaFoldDB" id="A2FG52"/>
<keyword evidence="11" id="KW-1185">Reference proteome</keyword>
<keyword evidence="5 10" id="KW-0418">Kinase</keyword>
<evidence type="ECO:0000256" key="7">
    <source>
        <dbReference type="PROSITE-ProRule" id="PRU10141"/>
    </source>
</evidence>
<dbReference type="InterPro" id="IPR000719">
    <property type="entry name" value="Prot_kinase_dom"/>
</dbReference>
<dbReference type="GO" id="GO:0030154">
    <property type="term" value="P:cell differentiation"/>
    <property type="evidence" value="ECO:0000318"/>
    <property type="project" value="GO_Central"/>
</dbReference>
<dbReference type="OMA" id="QHLAMEC"/>
<sequence length="347" mass="39276">MIGMIATARRKPTGALPKKKNLIRTHRSRSPSKKRKYLGYRLIGSGTFGSVYKARTIAGKVVAIKSVKQDPQYKNRELEILKILHSRYCIKLKDHYFTRKNNGKDVYLNIVMDYFPYTVHSYTMKLRDQQKRIGNTLLKILAYQIFAGLRYLHAKGIVHRDIKPENIMFSPVTGKLKITDFGSAKVIKPGDTSVSYIASRFYRAPELILGCEQYTGAIDVWAAGCVIAEMLRMGEVLFEGMTGTGQIIPIIQLLGKPTQSDLSSFQHTAPVPTSLTKPIIKLEDQLPKTTNSKLIALLKQIFVYNPTKRITAAQCLQHPYFEDLFKEGKMIPNTDRPVASIINRQLP</sequence>